<dbReference type="AlphaFoldDB" id="A0A346A4H9"/>
<evidence type="ECO:0000313" key="3">
    <source>
        <dbReference type="Proteomes" id="UP000254889"/>
    </source>
</evidence>
<evidence type="ECO:0000313" key="2">
    <source>
        <dbReference type="EMBL" id="AXK84076.1"/>
    </source>
</evidence>
<dbReference type="KEGG" id="ptaw:DW352_16845"/>
<evidence type="ECO:0000256" key="1">
    <source>
        <dbReference type="SAM" id="Phobius"/>
    </source>
</evidence>
<dbReference type="EMBL" id="CP031417">
    <property type="protein sequence ID" value="AXK84076.1"/>
    <property type="molecule type" value="Genomic_DNA"/>
</dbReference>
<feature type="transmembrane region" description="Helical" evidence="1">
    <location>
        <begin position="20"/>
        <end position="45"/>
    </location>
</feature>
<proteinExistence type="predicted"/>
<dbReference type="Proteomes" id="UP000254889">
    <property type="component" value="Chromosome"/>
</dbReference>
<dbReference type="InterPro" id="IPR007047">
    <property type="entry name" value="Flp_Fap"/>
</dbReference>
<sequence length="52" mass="5390">MTNVRRFLSNEDGSTAIEYALIASGISIAIVGTVTTLGSQVGALFDKVAALF</sequence>
<reference evidence="2 3" key="1">
    <citation type="submission" date="2018-07" db="EMBL/GenBank/DDBJ databases">
        <authorList>
            <person name="Quirk P.G."/>
            <person name="Krulwich T.A."/>
        </authorList>
    </citation>
    <scope>NUCLEOTIDE SEQUENCE [LARGE SCALE GENOMIC DNA]</scope>
    <source>
        <strain evidence="2 3">CC-BB4</strain>
    </source>
</reference>
<dbReference type="OrthoDB" id="5325135at2"/>
<accession>A0A346A4H9</accession>
<keyword evidence="3" id="KW-1185">Reference proteome</keyword>
<protein>
    <submittedName>
        <fullName evidence="2">Flp family type IVb pilin</fullName>
    </submittedName>
</protein>
<gene>
    <name evidence="2" type="ORF">DW352_16845</name>
</gene>
<keyword evidence="1" id="KW-1133">Transmembrane helix</keyword>
<name>A0A346A4H9_9HYPH</name>
<keyword evidence="1" id="KW-0812">Transmembrane</keyword>
<organism evidence="2 3">
    <name type="scientific">Pseudolabrys taiwanensis</name>
    <dbReference type="NCBI Taxonomy" id="331696"/>
    <lineage>
        <taxon>Bacteria</taxon>
        <taxon>Pseudomonadati</taxon>
        <taxon>Pseudomonadota</taxon>
        <taxon>Alphaproteobacteria</taxon>
        <taxon>Hyphomicrobiales</taxon>
        <taxon>Xanthobacteraceae</taxon>
        <taxon>Pseudolabrys</taxon>
    </lineage>
</organism>
<dbReference type="Pfam" id="PF04964">
    <property type="entry name" value="Flp_Fap"/>
    <property type="match status" value="1"/>
</dbReference>
<keyword evidence="1" id="KW-0472">Membrane</keyword>